<dbReference type="CDD" id="cd23763">
    <property type="entry name" value="ASKHA_ATPase_ROK"/>
    <property type="match status" value="1"/>
</dbReference>
<dbReference type="InterPro" id="IPR043129">
    <property type="entry name" value="ATPase_NBD"/>
</dbReference>
<evidence type="ECO:0000313" key="3">
    <source>
        <dbReference type="Proteomes" id="UP000431901"/>
    </source>
</evidence>
<keyword evidence="3" id="KW-1185">Reference proteome</keyword>
<reference evidence="2 3" key="1">
    <citation type="submission" date="2019-12" db="EMBL/GenBank/DDBJ databases">
        <title>Nocardia macrotermitis sp. nov. and Nocardia aurantia sp. nov., isolated from the gut of the fungus growing-termite Macrotermes natalensis.</title>
        <authorList>
            <person name="Christine B."/>
            <person name="Rene B."/>
        </authorList>
    </citation>
    <scope>NUCLEOTIDE SEQUENCE [LARGE SCALE GENOMIC DNA]</scope>
    <source>
        <strain evidence="2 3">DSM 102126</strain>
    </source>
</reference>
<evidence type="ECO:0000256" key="1">
    <source>
        <dbReference type="ARBA" id="ARBA00006479"/>
    </source>
</evidence>
<dbReference type="OrthoDB" id="49666at2"/>
<protein>
    <submittedName>
        <fullName evidence="2">ROK family protein</fullName>
    </submittedName>
</protein>
<dbReference type="EMBL" id="WUTW01000012">
    <property type="protein sequence ID" value="MXQ68274.1"/>
    <property type="molecule type" value="Genomic_DNA"/>
</dbReference>
<comment type="similarity">
    <text evidence="1">Belongs to the ROK (NagC/XylR) family.</text>
</comment>
<dbReference type="Gene3D" id="3.30.420.40">
    <property type="match status" value="2"/>
</dbReference>
<dbReference type="PANTHER" id="PTHR18964:SF169">
    <property type="entry name" value="N-ACETYLMANNOSAMINE KINASE"/>
    <property type="match status" value="1"/>
</dbReference>
<dbReference type="PANTHER" id="PTHR18964">
    <property type="entry name" value="ROK (REPRESSOR, ORF, KINASE) FAMILY"/>
    <property type="match status" value="1"/>
</dbReference>
<proteinExistence type="inferred from homology"/>
<sequence length="282" mass="28026">MPVLEIGGTHVCAAVVDGRQIVGTIQKRPLRADGTAEEFLAAVAGAAAPLAADPAATWGVAIPDPFDYARGIALFEGVGKFEALRGLDVGAALGARIGAAGFAFLNDADAFALGEWAYGAAHGTRRCVGVTLGTGVGSGWIVDGRAVTEGPGVPPDGKVHRLTVDGTPLEDRMSRRAIRAAHRAAGGDPGADVADIAAAARAGDAAATAVLRAALGALGAALGPCLRAFGAELLVVGGSMTGSWDLFEPWFRAAAPDLPPVAVAADATASALAGAARHARAG</sequence>
<dbReference type="InterPro" id="IPR000600">
    <property type="entry name" value="ROK"/>
</dbReference>
<gene>
    <name evidence="2" type="ORF">GQ466_30085</name>
</gene>
<name>A0A6I4WMV3_9ACTN</name>
<comment type="caution">
    <text evidence="2">The sequence shown here is derived from an EMBL/GenBank/DDBJ whole genome shotgun (WGS) entry which is preliminary data.</text>
</comment>
<dbReference type="Pfam" id="PF00480">
    <property type="entry name" value="ROK"/>
    <property type="match status" value="1"/>
</dbReference>
<evidence type="ECO:0000313" key="2">
    <source>
        <dbReference type="EMBL" id="MXQ68274.1"/>
    </source>
</evidence>
<dbReference type="SUPFAM" id="SSF53067">
    <property type="entry name" value="Actin-like ATPase domain"/>
    <property type="match status" value="1"/>
</dbReference>
<accession>A0A6I4WMV3</accession>
<dbReference type="AlphaFoldDB" id="A0A6I4WMV3"/>
<organism evidence="2 3">
    <name type="scientific">Actinomadura rayongensis</name>
    <dbReference type="NCBI Taxonomy" id="1429076"/>
    <lineage>
        <taxon>Bacteria</taxon>
        <taxon>Bacillati</taxon>
        <taxon>Actinomycetota</taxon>
        <taxon>Actinomycetes</taxon>
        <taxon>Streptosporangiales</taxon>
        <taxon>Thermomonosporaceae</taxon>
        <taxon>Actinomadura</taxon>
    </lineage>
</organism>
<dbReference type="Proteomes" id="UP000431901">
    <property type="component" value="Unassembled WGS sequence"/>
</dbReference>